<accession>A0A0D8JED4</accession>
<dbReference type="Proteomes" id="UP000032544">
    <property type="component" value="Unassembled WGS sequence"/>
</dbReference>
<dbReference type="OrthoDB" id="1041979at2"/>
<dbReference type="PROSITE" id="PS51257">
    <property type="entry name" value="PROKAR_LIPOPROTEIN"/>
    <property type="match status" value="1"/>
</dbReference>
<dbReference type="EMBL" id="JRHC01000001">
    <property type="protein sequence ID" value="KJF45164.1"/>
    <property type="molecule type" value="Genomic_DNA"/>
</dbReference>
<proteinExistence type="predicted"/>
<feature type="domain" description="BT-3987-like N-terminal" evidence="1">
    <location>
        <begin position="35"/>
        <end position="161"/>
    </location>
</feature>
<dbReference type="InterPro" id="IPR013728">
    <property type="entry name" value="BT_3987-like_N"/>
</dbReference>
<dbReference type="RefSeq" id="WP_045027063.1">
    <property type="nucleotide sequence ID" value="NZ_JRHC01000001.1"/>
</dbReference>
<evidence type="ECO:0000259" key="2">
    <source>
        <dbReference type="Pfam" id="PF18620"/>
    </source>
</evidence>
<dbReference type="PATRIC" id="fig|1544798.3.peg.1431"/>
<sequence length="344" mass="38029">MKQIKFLMIVSAGIFAMLFTSCENQDVEFPDFDYSTVYFAYQYPVRTIVLGEDIIDNTLDNEHKCEIYATMGGVYANDQTIGIDVTVDNSLVSNLYFDTEFTMPVQAMPSNYYSLAADKIYLDQTMSDGVEVQLTEAFFADPNALSNSYVIPLRMTNVVNADSILSGVAKFDGAVRGKDTDWDILPKDYVLYCVKFINPWHGNYLRRGEDVITEGGETSTVTRGAEYVEDDELVALSTALLNTVEFPVTLVGENGVNVTCTLLLTFDDQNACTISSATEGFTASGSGSFVVDGEKNSWGNKDRNALYLDYTIDMGSKSYATSDILVVRDRGVAMETFSPSYNVN</sequence>
<reference evidence="3 4" key="1">
    <citation type="submission" date="2014-09" db="EMBL/GenBank/DDBJ databases">
        <title>Draft Genome Sequence of Draconibacterium sp. JN14CK-3.</title>
        <authorList>
            <person name="Dong C."/>
            <person name="Lai Q."/>
            <person name="Shao Z."/>
        </authorList>
    </citation>
    <scope>NUCLEOTIDE SEQUENCE [LARGE SCALE GENOMIC DNA]</scope>
    <source>
        <strain evidence="3 4">JN14CK-3</strain>
    </source>
</reference>
<name>A0A0D8JED4_9BACT</name>
<dbReference type="Gene3D" id="2.40.128.420">
    <property type="match status" value="1"/>
</dbReference>
<evidence type="ECO:0000313" key="3">
    <source>
        <dbReference type="EMBL" id="KJF45164.1"/>
    </source>
</evidence>
<dbReference type="Pfam" id="PF18620">
    <property type="entry name" value="DUF5627"/>
    <property type="match status" value="1"/>
</dbReference>
<comment type="caution">
    <text evidence="3">The sequence shown here is derived from an EMBL/GenBank/DDBJ whole genome shotgun (WGS) entry which is preliminary data.</text>
</comment>
<dbReference type="Gene3D" id="2.60.40.1740">
    <property type="entry name" value="hypothetical protein (bacova_03559)"/>
    <property type="match status" value="1"/>
</dbReference>
<dbReference type="InterPro" id="IPR040580">
    <property type="entry name" value="DUF5627"/>
</dbReference>
<evidence type="ECO:0000259" key="1">
    <source>
        <dbReference type="Pfam" id="PF08522"/>
    </source>
</evidence>
<feature type="domain" description="DUF5627" evidence="2">
    <location>
        <begin position="199"/>
        <end position="331"/>
    </location>
</feature>
<dbReference type="Pfam" id="PF08522">
    <property type="entry name" value="BT_3987-like_N"/>
    <property type="match status" value="1"/>
</dbReference>
<dbReference type="STRING" id="1544798.LH29_07130"/>
<evidence type="ECO:0000313" key="4">
    <source>
        <dbReference type="Proteomes" id="UP000032544"/>
    </source>
</evidence>
<protein>
    <submittedName>
        <fullName evidence="3">Adhesin</fullName>
    </submittedName>
</protein>
<dbReference type="AlphaFoldDB" id="A0A0D8JED4"/>
<organism evidence="3 4">
    <name type="scientific">Draconibacterium sediminis</name>
    <dbReference type="NCBI Taxonomy" id="1544798"/>
    <lineage>
        <taxon>Bacteria</taxon>
        <taxon>Pseudomonadati</taxon>
        <taxon>Bacteroidota</taxon>
        <taxon>Bacteroidia</taxon>
        <taxon>Marinilabiliales</taxon>
        <taxon>Prolixibacteraceae</taxon>
        <taxon>Draconibacterium</taxon>
    </lineage>
</organism>
<gene>
    <name evidence="3" type="ORF">LH29_07130</name>
</gene>
<keyword evidence="4" id="KW-1185">Reference proteome</keyword>